<dbReference type="Gene3D" id="3.40.50.300">
    <property type="entry name" value="P-loop containing nucleotide triphosphate hydrolases"/>
    <property type="match status" value="1"/>
</dbReference>
<protein>
    <recommendedName>
        <fullName evidence="4">Cytidylate kinase</fullName>
    </recommendedName>
</protein>
<dbReference type="Pfam" id="PF13189">
    <property type="entry name" value="Cytidylate_kin2"/>
    <property type="match status" value="1"/>
</dbReference>
<evidence type="ECO:0008006" key="4">
    <source>
        <dbReference type="Google" id="ProtNLM"/>
    </source>
</evidence>
<evidence type="ECO:0000313" key="2">
    <source>
        <dbReference type="EMBL" id="BDD00214.1"/>
    </source>
</evidence>
<sequence>MINKDIFTRYLTGHIAKETATPKTKNALPVVTISREAGCGAEHIAKKLVVKLNALYPNAKPKWRYINKEVMESAAEKLKLRVDEVERNYNQEGRALVEDLFFSFGKNYYNYNDVKVKKTIMKVVRDFAMEGNIIIVGRAGESLTQGFDRALHTSLKAPLSWRKQNLIERWEIDEQEAEEYIERNDKRREHFRSFYSKGKEVQFDFTIDTSRFTEDEIVEILHDTLKLKKYLK</sequence>
<evidence type="ECO:0000256" key="1">
    <source>
        <dbReference type="SAM" id="Coils"/>
    </source>
</evidence>
<name>A0ABM7VGY4_9BACT</name>
<keyword evidence="3" id="KW-1185">Reference proteome</keyword>
<dbReference type="SUPFAM" id="SSF52540">
    <property type="entry name" value="P-loop containing nucleoside triphosphate hydrolases"/>
    <property type="match status" value="1"/>
</dbReference>
<organism evidence="2 3">
    <name type="scientific">Persicobacter psychrovividus</name>
    <dbReference type="NCBI Taxonomy" id="387638"/>
    <lineage>
        <taxon>Bacteria</taxon>
        <taxon>Pseudomonadati</taxon>
        <taxon>Bacteroidota</taxon>
        <taxon>Cytophagia</taxon>
        <taxon>Cytophagales</taxon>
        <taxon>Persicobacteraceae</taxon>
        <taxon>Persicobacter</taxon>
    </lineage>
</organism>
<feature type="coiled-coil region" evidence="1">
    <location>
        <begin position="68"/>
        <end position="95"/>
    </location>
</feature>
<dbReference type="EMBL" id="AP025292">
    <property type="protein sequence ID" value="BDD00214.1"/>
    <property type="molecule type" value="Genomic_DNA"/>
</dbReference>
<dbReference type="InterPro" id="IPR027417">
    <property type="entry name" value="P-loop_NTPase"/>
</dbReference>
<reference evidence="2 3" key="1">
    <citation type="submission" date="2021-12" db="EMBL/GenBank/DDBJ databases">
        <title>Genome sequencing of bacteria with rrn-lacking chromosome and rrn-plasmid.</title>
        <authorList>
            <person name="Anda M."/>
            <person name="Iwasaki W."/>
        </authorList>
    </citation>
    <scope>NUCLEOTIDE SEQUENCE [LARGE SCALE GENOMIC DNA]</scope>
    <source>
        <strain evidence="2 3">NBRC 101262</strain>
    </source>
</reference>
<dbReference type="Proteomes" id="UP001354989">
    <property type="component" value="Chromosome"/>
</dbReference>
<dbReference type="RefSeq" id="WP_332919616.1">
    <property type="nucleotide sequence ID" value="NZ_AP025292.1"/>
</dbReference>
<gene>
    <name evidence="2" type="ORF">PEPS_24940</name>
</gene>
<accession>A0ABM7VGY4</accession>
<evidence type="ECO:0000313" key="3">
    <source>
        <dbReference type="Proteomes" id="UP001354989"/>
    </source>
</evidence>
<proteinExistence type="predicted"/>
<keyword evidence="1" id="KW-0175">Coiled coil</keyword>